<dbReference type="InterPro" id="IPR025665">
    <property type="entry name" value="Beta-barrel_OMP_2"/>
</dbReference>
<proteinExistence type="predicted"/>
<name>A0A9D7XUC9_9BACT</name>
<protein>
    <submittedName>
        <fullName evidence="2">Outer membrane beta-barrel protein</fullName>
    </submittedName>
</protein>
<sequence length="209" mass="23573">MPEDRLSSSGRIIVFPQQGLPSYGYGGGFTIALNHPRWAVETGLIYNSKTFEPGRKLSVGTAFDNGTIEFEAMRLQLVTLPLQMRYKVENKGPIKFYALAGFDLNLIVQSDIDVSIKYHFQSLSINENPNSNPNLANTIKESRRVSEHIRDGAPFSPKSFVSCCRFRSQYSLNEHKTFSSRQLLITKSQILRSAITMENTYGLSPFRPV</sequence>
<comment type="caution">
    <text evidence="2">The sequence shown here is derived from an EMBL/GenBank/DDBJ whole genome shotgun (WGS) entry which is preliminary data.</text>
</comment>
<dbReference type="Proteomes" id="UP000808337">
    <property type="component" value="Unassembled WGS sequence"/>
</dbReference>
<gene>
    <name evidence="2" type="ORF">IPP15_14630</name>
</gene>
<organism evidence="2 3">
    <name type="scientific">Candidatus Opimibacter skivensis</name>
    <dbReference type="NCBI Taxonomy" id="2982028"/>
    <lineage>
        <taxon>Bacteria</taxon>
        <taxon>Pseudomonadati</taxon>
        <taxon>Bacteroidota</taxon>
        <taxon>Saprospiria</taxon>
        <taxon>Saprospirales</taxon>
        <taxon>Saprospiraceae</taxon>
        <taxon>Candidatus Opimibacter</taxon>
    </lineage>
</organism>
<reference evidence="2 3" key="1">
    <citation type="submission" date="2020-10" db="EMBL/GenBank/DDBJ databases">
        <title>Connecting structure to function with the recovery of over 1000 high-quality activated sludge metagenome-assembled genomes encoding full-length rRNA genes using long-read sequencing.</title>
        <authorList>
            <person name="Singleton C.M."/>
            <person name="Petriglieri F."/>
            <person name="Kristensen J.M."/>
            <person name="Kirkegaard R.H."/>
            <person name="Michaelsen T.Y."/>
            <person name="Andersen M.H."/>
            <person name="Karst S.M."/>
            <person name="Dueholm M.S."/>
            <person name="Nielsen P.H."/>
            <person name="Albertsen M."/>
        </authorList>
    </citation>
    <scope>NUCLEOTIDE SEQUENCE [LARGE SCALE GENOMIC DNA]</scope>
    <source>
        <strain evidence="2">Ribe_18-Q3-R11-54_MAXAC.273</strain>
    </source>
</reference>
<evidence type="ECO:0000313" key="2">
    <source>
        <dbReference type="EMBL" id="MBK9983592.1"/>
    </source>
</evidence>
<dbReference type="EMBL" id="JADKGY010000021">
    <property type="protein sequence ID" value="MBK9983592.1"/>
    <property type="molecule type" value="Genomic_DNA"/>
</dbReference>
<evidence type="ECO:0000313" key="3">
    <source>
        <dbReference type="Proteomes" id="UP000808337"/>
    </source>
</evidence>
<dbReference type="AlphaFoldDB" id="A0A9D7XUC9"/>
<evidence type="ECO:0000259" key="1">
    <source>
        <dbReference type="Pfam" id="PF13568"/>
    </source>
</evidence>
<dbReference type="Pfam" id="PF13568">
    <property type="entry name" value="OMP_b-brl_2"/>
    <property type="match status" value="1"/>
</dbReference>
<accession>A0A9D7XUC9</accession>
<feature type="domain" description="Outer membrane protein beta-barrel" evidence="1">
    <location>
        <begin position="18"/>
        <end position="110"/>
    </location>
</feature>